<sequence>MKQPDSESLTRPPLDWLAADALTVVPPGQPLRGRVRPPGSKSITNRVLLLAALARGNTTLTGALKSDDTRYMAAALRAFGVAIEEPDDTSFLVHGTGALGVPDSPLFLGNAGTATRFLTAAACLAPGDVVLDGDAHMRVRPIAPLVEALRDLGVAVDCPTGCPPVRIGGRGRLPAGRVAVDAALSSQYVSALLMVAACAEGPVEVALRGDAIGARGYVGLTLAAMRAFGAEISEDGPGTWRVAPTGYRAADLLVEPDASAATYLWAAERLTGGAIDLGIEAAAFTQPDAAAASLIASYPDMPAVIDGAQMQDAVPTLAVMAAFNRNPVRFTGIANLRVKECDRVRALALGLSCIRPGLGTEAGDNLLVAADPSLAGQTLPARIDTFADHRIAMGFALAGLLVHGITILEPGCVAKTYPGYWGALETLGVRLEEGA</sequence>
<dbReference type="HAMAP" id="MF_00210">
    <property type="entry name" value="EPSP_synth"/>
    <property type="match status" value="1"/>
</dbReference>
<dbReference type="InterPro" id="IPR036968">
    <property type="entry name" value="Enolpyruvate_Tfrase_sf"/>
</dbReference>
<evidence type="ECO:0000256" key="4">
    <source>
        <dbReference type="ARBA" id="ARBA00022679"/>
    </source>
</evidence>
<dbReference type="PROSITE" id="PS00104">
    <property type="entry name" value="EPSP_SYNTHASE_1"/>
    <property type="match status" value="1"/>
</dbReference>
<dbReference type="SUPFAM" id="SSF55205">
    <property type="entry name" value="EPT/RTPC-like"/>
    <property type="match status" value="1"/>
</dbReference>
<dbReference type="RefSeq" id="WP_138326477.1">
    <property type="nucleotide sequence ID" value="NZ_VCDI01000004.1"/>
</dbReference>
<comment type="subcellular location">
    <subcellularLocation>
        <location evidence="7">Cytoplasm</location>
    </subcellularLocation>
</comment>
<feature type="binding site" evidence="7">
    <location>
        <position position="335"/>
    </location>
    <ligand>
        <name>3-phosphoshikimate</name>
        <dbReference type="ChEBI" id="CHEBI:145989"/>
    </ligand>
</feature>
<comment type="caution">
    <text evidence="7">Lacks conserved residue(s) required for the propagation of feature annotation.</text>
</comment>
<feature type="binding site" evidence="7">
    <location>
        <position position="339"/>
    </location>
    <ligand>
        <name>3-phosphoshikimate</name>
        <dbReference type="ChEBI" id="CHEBI:145989"/>
    </ligand>
</feature>
<reference evidence="9 10" key="1">
    <citation type="submission" date="2019-05" db="EMBL/GenBank/DDBJ databases">
        <authorList>
            <person name="Pankratov T."/>
            <person name="Grouzdev D."/>
        </authorList>
    </citation>
    <scope>NUCLEOTIDE SEQUENCE [LARGE SCALE GENOMIC DNA]</scope>
    <source>
        <strain evidence="9 10">KEBCLARHB70R</strain>
    </source>
</reference>
<feature type="binding site" evidence="7">
    <location>
        <position position="140"/>
    </location>
    <ligand>
        <name>phosphoenolpyruvate</name>
        <dbReference type="ChEBI" id="CHEBI:58702"/>
    </ligand>
</feature>
<dbReference type="GO" id="GO:0008652">
    <property type="term" value="P:amino acid biosynthetic process"/>
    <property type="evidence" value="ECO:0007669"/>
    <property type="project" value="UniProtKB-KW"/>
</dbReference>
<name>A0A5R9J359_9PROT</name>
<feature type="active site" description="Proton acceptor" evidence="7">
    <location>
        <position position="312"/>
    </location>
</feature>
<dbReference type="PANTHER" id="PTHR21090:SF5">
    <property type="entry name" value="PENTAFUNCTIONAL AROM POLYPEPTIDE"/>
    <property type="match status" value="1"/>
</dbReference>
<keyword evidence="4 7" id="KW-0808">Transferase</keyword>
<dbReference type="GO" id="GO:0009423">
    <property type="term" value="P:chorismate biosynthetic process"/>
    <property type="evidence" value="ECO:0007669"/>
    <property type="project" value="UniProtKB-UniRule"/>
</dbReference>
<feature type="domain" description="Enolpyruvate transferase" evidence="8">
    <location>
        <begin position="27"/>
        <end position="277"/>
    </location>
</feature>
<dbReference type="InterPro" id="IPR023193">
    <property type="entry name" value="EPSP_synthase_CS"/>
</dbReference>
<feature type="binding site" evidence="7">
    <location>
        <position position="186"/>
    </location>
    <ligand>
        <name>3-phosphoshikimate</name>
        <dbReference type="ChEBI" id="CHEBI:145989"/>
    </ligand>
</feature>
<dbReference type="GO" id="GO:0003866">
    <property type="term" value="F:3-phosphoshikimate 1-carboxyvinyltransferase activity"/>
    <property type="evidence" value="ECO:0007669"/>
    <property type="project" value="UniProtKB-UniRule"/>
</dbReference>
<dbReference type="Pfam" id="PF00275">
    <property type="entry name" value="EPSP_synthase"/>
    <property type="match status" value="2"/>
</dbReference>
<evidence type="ECO:0000256" key="7">
    <source>
        <dbReference type="HAMAP-Rule" id="MF_00210"/>
    </source>
</evidence>
<feature type="binding site" evidence="7">
    <location>
        <position position="187"/>
    </location>
    <ligand>
        <name>3-phosphoshikimate</name>
        <dbReference type="ChEBI" id="CHEBI:145989"/>
    </ligand>
</feature>
<evidence type="ECO:0000256" key="5">
    <source>
        <dbReference type="ARBA" id="ARBA00023141"/>
    </source>
</evidence>
<evidence type="ECO:0000256" key="2">
    <source>
        <dbReference type="ARBA" id="ARBA00009948"/>
    </source>
</evidence>
<dbReference type="GO" id="GO:0005737">
    <property type="term" value="C:cytoplasm"/>
    <property type="evidence" value="ECO:0007669"/>
    <property type="project" value="UniProtKB-SubCell"/>
</dbReference>
<dbReference type="EC" id="2.5.1.19" evidence="7"/>
<protein>
    <recommendedName>
        <fullName evidence="7">3-phosphoshikimate 1-carboxyvinyltransferase</fullName>
        <ecNumber evidence="7">2.5.1.19</ecNumber>
    </recommendedName>
    <alternativeName>
        <fullName evidence="7">5-enolpyruvylshikimate-3-phosphate synthase</fullName>
        <shortName evidence="7">EPSP synthase</shortName>
        <shortName evidence="7">EPSPS</shortName>
    </alternativeName>
</protein>
<dbReference type="PIRSF" id="PIRSF000505">
    <property type="entry name" value="EPSPS"/>
    <property type="match status" value="1"/>
</dbReference>
<dbReference type="InterPro" id="IPR006264">
    <property type="entry name" value="EPSP_synthase"/>
</dbReference>
<comment type="subunit">
    <text evidence="7">Monomer.</text>
</comment>
<evidence type="ECO:0000259" key="8">
    <source>
        <dbReference type="Pfam" id="PF00275"/>
    </source>
</evidence>
<organism evidence="9 10">
    <name type="scientific">Lichenicoccus roseus</name>
    <dbReference type="NCBI Taxonomy" id="2683649"/>
    <lineage>
        <taxon>Bacteria</taxon>
        <taxon>Pseudomonadati</taxon>
        <taxon>Pseudomonadota</taxon>
        <taxon>Alphaproteobacteria</taxon>
        <taxon>Acetobacterales</taxon>
        <taxon>Acetobacteraceae</taxon>
        <taxon>Lichenicoccus</taxon>
    </lineage>
</organism>
<evidence type="ECO:0000313" key="9">
    <source>
        <dbReference type="EMBL" id="TLU72070.1"/>
    </source>
</evidence>
<feature type="binding site" evidence="7">
    <location>
        <position position="46"/>
    </location>
    <ligand>
        <name>3-phosphoshikimate</name>
        <dbReference type="ChEBI" id="CHEBI:145989"/>
    </ligand>
</feature>
<comment type="pathway">
    <text evidence="1 7">Metabolic intermediate biosynthesis; chorismate biosynthesis; chorismate from D-erythrose 4-phosphate and phosphoenolpyruvate: step 6/7.</text>
</comment>
<feature type="binding site" evidence="7">
    <location>
        <position position="390"/>
    </location>
    <ligand>
        <name>phosphoenolpyruvate</name>
        <dbReference type="ChEBI" id="CHEBI:58702"/>
    </ligand>
</feature>
<evidence type="ECO:0000256" key="3">
    <source>
        <dbReference type="ARBA" id="ARBA00022605"/>
    </source>
</evidence>
<dbReference type="CDD" id="cd01556">
    <property type="entry name" value="EPSP_synthase"/>
    <property type="match status" value="1"/>
</dbReference>
<accession>A0A5R9J359</accession>
<keyword evidence="7" id="KW-0963">Cytoplasm</keyword>
<feature type="binding site" evidence="7">
    <location>
        <position position="312"/>
    </location>
    <ligand>
        <name>3-phosphoshikimate</name>
        <dbReference type="ChEBI" id="CHEBI:145989"/>
    </ligand>
</feature>
<keyword evidence="5 7" id="KW-0057">Aromatic amino acid biosynthesis</keyword>
<evidence type="ECO:0000313" key="10">
    <source>
        <dbReference type="Proteomes" id="UP000305654"/>
    </source>
</evidence>
<feature type="binding site" evidence="7">
    <location>
        <position position="41"/>
    </location>
    <ligand>
        <name>phosphoenolpyruvate</name>
        <dbReference type="ChEBI" id="CHEBI:58702"/>
    </ligand>
</feature>
<evidence type="ECO:0000256" key="6">
    <source>
        <dbReference type="ARBA" id="ARBA00044633"/>
    </source>
</evidence>
<dbReference type="Gene3D" id="3.65.10.10">
    <property type="entry name" value="Enolpyruvate transferase domain"/>
    <property type="match status" value="3"/>
</dbReference>
<dbReference type="GO" id="GO:0009073">
    <property type="term" value="P:aromatic amino acid family biosynthetic process"/>
    <property type="evidence" value="ECO:0007669"/>
    <property type="project" value="UniProtKB-KW"/>
</dbReference>
<feature type="binding site" evidence="7">
    <location>
        <position position="112"/>
    </location>
    <ligand>
        <name>phosphoenolpyruvate</name>
        <dbReference type="ChEBI" id="CHEBI:58702"/>
    </ligand>
</feature>
<comment type="function">
    <text evidence="7">Catalyzes the transfer of the enolpyruvyl moiety of phosphoenolpyruvate (PEP) to the 5-hydroxyl of shikimate-3-phosphate (S3P) to produce enolpyruvyl shikimate-3-phosphate and inorganic phosphate.</text>
</comment>
<dbReference type="InterPro" id="IPR001986">
    <property type="entry name" value="Enolpyruvate_Tfrase_dom"/>
</dbReference>
<feature type="binding site" evidence="7">
    <location>
        <position position="185"/>
    </location>
    <ligand>
        <name>3-phosphoshikimate</name>
        <dbReference type="ChEBI" id="CHEBI:145989"/>
    </ligand>
</feature>
<feature type="binding site" evidence="7">
    <location>
        <position position="42"/>
    </location>
    <ligand>
        <name>3-phosphoshikimate</name>
        <dbReference type="ChEBI" id="CHEBI:145989"/>
    </ligand>
</feature>
<dbReference type="UniPathway" id="UPA00053">
    <property type="reaction ID" value="UER00089"/>
</dbReference>
<comment type="similarity">
    <text evidence="2 7">Belongs to the EPSP synthase family.</text>
</comment>
<keyword evidence="3 7" id="KW-0028">Amino-acid biosynthesis</keyword>
<dbReference type="EMBL" id="VCDI01000004">
    <property type="protein sequence ID" value="TLU72070.1"/>
    <property type="molecule type" value="Genomic_DNA"/>
</dbReference>
<feature type="domain" description="Enolpyruvate transferase" evidence="8">
    <location>
        <begin position="305"/>
        <end position="423"/>
    </location>
</feature>
<proteinExistence type="inferred from homology"/>
<comment type="caution">
    <text evidence="9">The sequence shown here is derived from an EMBL/GenBank/DDBJ whole genome shotgun (WGS) entry which is preliminary data.</text>
</comment>
<feature type="binding site" evidence="7">
    <location>
        <position position="415"/>
    </location>
    <ligand>
        <name>phosphoenolpyruvate</name>
        <dbReference type="ChEBI" id="CHEBI:58702"/>
    </ligand>
</feature>
<feature type="binding site" evidence="7">
    <location>
        <position position="343"/>
    </location>
    <ligand>
        <name>phosphoenolpyruvate</name>
        <dbReference type="ChEBI" id="CHEBI:58702"/>
    </ligand>
</feature>
<gene>
    <name evidence="7" type="primary">aroA</name>
    <name evidence="9" type="ORF">FE263_13170</name>
</gene>
<dbReference type="AlphaFoldDB" id="A0A5R9J359"/>
<dbReference type="InterPro" id="IPR013792">
    <property type="entry name" value="RNA3'P_cycl/enolpyr_Trfase_a/b"/>
</dbReference>
<dbReference type="Proteomes" id="UP000305654">
    <property type="component" value="Unassembled WGS sequence"/>
</dbReference>
<feature type="binding site" evidence="7">
    <location>
        <position position="187"/>
    </location>
    <ligand>
        <name>phosphoenolpyruvate</name>
        <dbReference type="ChEBI" id="CHEBI:58702"/>
    </ligand>
</feature>
<dbReference type="PANTHER" id="PTHR21090">
    <property type="entry name" value="AROM/DEHYDROQUINATE SYNTHASE"/>
    <property type="match status" value="1"/>
</dbReference>
<keyword evidence="10" id="KW-1185">Reference proteome</keyword>
<evidence type="ECO:0000256" key="1">
    <source>
        <dbReference type="ARBA" id="ARBA00004811"/>
    </source>
</evidence>
<comment type="catalytic activity">
    <reaction evidence="6">
        <text>3-phosphoshikimate + phosphoenolpyruvate = 5-O-(1-carboxyvinyl)-3-phosphoshikimate + phosphate</text>
        <dbReference type="Rhea" id="RHEA:21256"/>
        <dbReference type="ChEBI" id="CHEBI:43474"/>
        <dbReference type="ChEBI" id="CHEBI:57701"/>
        <dbReference type="ChEBI" id="CHEBI:58702"/>
        <dbReference type="ChEBI" id="CHEBI:145989"/>
        <dbReference type="EC" id="2.5.1.19"/>
    </reaction>
    <physiologicalReaction direction="left-to-right" evidence="6">
        <dbReference type="Rhea" id="RHEA:21257"/>
    </physiologicalReaction>
</comment>
<feature type="binding site" evidence="7">
    <location>
        <position position="41"/>
    </location>
    <ligand>
        <name>3-phosphoshikimate</name>
        <dbReference type="ChEBI" id="CHEBI:145989"/>
    </ligand>
</feature>
<dbReference type="OrthoDB" id="9809920at2"/>